<feature type="modified residue" description="4-aspartylphosphate" evidence="1">
    <location>
        <position position="60"/>
    </location>
</feature>
<dbReference type="InterPro" id="IPR001789">
    <property type="entry name" value="Sig_transdc_resp-reg_receiver"/>
</dbReference>
<keyword evidence="1" id="KW-0597">Phosphoprotein</keyword>
<dbReference type="InterPro" id="IPR011006">
    <property type="entry name" value="CheY-like_superfamily"/>
</dbReference>
<gene>
    <name evidence="3" type="ORF">Thi970DRAFT_04066</name>
</gene>
<dbReference type="RefSeq" id="WP_009150834.1">
    <property type="nucleotide sequence ID" value="NZ_CP121471.1"/>
</dbReference>
<accession>H8Z524</accession>
<dbReference type="OrthoDB" id="9796655at2"/>
<protein>
    <submittedName>
        <fullName evidence="3">Response regulator containing CheY-like receiver domain and AraC-type DNA-binding domain</fullName>
    </submittedName>
</protein>
<proteinExistence type="predicted"/>
<sequence>MAHHGSTSPPRRVLAVDDDPVSTLIIENELPDQFLVDTAHSGEEALERIERVMPDIILLDVI</sequence>
<dbReference type="AlphaFoldDB" id="H8Z524"/>
<dbReference type="Proteomes" id="UP000002964">
    <property type="component" value="Unassembled WGS sequence"/>
</dbReference>
<name>H8Z524_9GAMM</name>
<dbReference type="HOGENOM" id="CLU_2902908_0_0_6"/>
<dbReference type="EMBL" id="JH603170">
    <property type="protein sequence ID" value="EIC20431.1"/>
    <property type="molecule type" value="Genomic_DNA"/>
</dbReference>
<dbReference type="Gene3D" id="3.40.50.2300">
    <property type="match status" value="1"/>
</dbReference>
<dbReference type="GO" id="GO:0003677">
    <property type="term" value="F:DNA binding"/>
    <property type="evidence" value="ECO:0007669"/>
    <property type="project" value="UniProtKB-KW"/>
</dbReference>
<evidence type="ECO:0000259" key="2">
    <source>
        <dbReference type="PROSITE" id="PS50110"/>
    </source>
</evidence>
<keyword evidence="4" id="KW-1185">Reference proteome</keyword>
<evidence type="ECO:0000256" key="1">
    <source>
        <dbReference type="PROSITE-ProRule" id="PRU00169"/>
    </source>
</evidence>
<evidence type="ECO:0000313" key="3">
    <source>
        <dbReference type="EMBL" id="EIC20431.1"/>
    </source>
</evidence>
<dbReference type="SUPFAM" id="SSF52172">
    <property type="entry name" value="CheY-like"/>
    <property type="match status" value="1"/>
</dbReference>
<keyword evidence="3" id="KW-0238">DNA-binding</keyword>
<dbReference type="GO" id="GO:0000160">
    <property type="term" value="P:phosphorelay signal transduction system"/>
    <property type="evidence" value="ECO:0007669"/>
    <property type="project" value="InterPro"/>
</dbReference>
<feature type="domain" description="Response regulatory" evidence="2">
    <location>
        <begin position="12"/>
        <end position="62"/>
    </location>
</feature>
<reference evidence="4" key="1">
    <citation type="submission" date="2011-06" db="EMBL/GenBank/DDBJ databases">
        <authorList>
            <consortium name="US DOE Joint Genome Institute (JGI-PGF)"/>
            <person name="Lucas S."/>
            <person name="Han J."/>
            <person name="Lapidus A."/>
            <person name="Cheng J.-F."/>
            <person name="Goodwin L."/>
            <person name="Pitluck S."/>
            <person name="Peters L."/>
            <person name="Land M.L."/>
            <person name="Hauser L."/>
            <person name="Vogl K."/>
            <person name="Liu Z."/>
            <person name="Overmann J."/>
            <person name="Frigaard N.-U."/>
            <person name="Bryant D.A."/>
            <person name="Woyke T.J."/>
        </authorList>
    </citation>
    <scope>NUCLEOTIDE SEQUENCE [LARGE SCALE GENOMIC DNA]</scope>
    <source>
        <strain evidence="4">970</strain>
    </source>
</reference>
<reference evidence="3 4" key="2">
    <citation type="submission" date="2011-11" db="EMBL/GenBank/DDBJ databases">
        <authorList>
            <consortium name="US DOE Joint Genome Institute"/>
            <person name="Lucas S."/>
            <person name="Han J."/>
            <person name="Lapidus A."/>
            <person name="Cheng J.-F."/>
            <person name="Goodwin L."/>
            <person name="Pitluck S."/>
            <person name="Peters L."/>
            <person name="Ovchinnikova G."/>
            <person name="Zhang X."/>
            <person name="Detter J.C."/>
            <person name="Han C."/>
            <person name="Tapia R."/>
            <person name="Land M."/>
            <person name="Hauser L."/>
            <person name="Kyrpides N."/>
            <person name="Ivanova N."/>
            <person name="Pagani I."/>
            <person name="Vogl K."/>
            <person name="Liu Z."/>
            <person name="Overmann J."/>
            <person name="Frigaard N.-U."/>
            <person name="Bryant D."/>
            <person name="Woyke T."/>
        </authorList>
    </citation>
    <scope>NUCLEOTIDE SEQUENCE [LARGE SCALE GENOMIC DNA]</scope>
    <source>
        <strain evidence="3 4">970</strain>
    </source>
</reference>
<dbReference type="PROSITE" id="PS50110">
    <property type="entry name" value="RESPONSE_REGULATORY"/>
    <property type="match status" value="1"/>
</dbReference>
<organism evidence="3 4">
    <name type="scientific">Thiorhodovibrio frisius</name>
    <dbReference type="NCBI Taxonomy" id="631362"/>
    <lineage>
        <taxon>Bacteria</taxon>
        <taxon>Pseudomonadati</taxon>
        <taxon>Pseudomonadota</taxon>
        <taxon>Gammaproteobacteria</taxon>
        <taxon>Chromatiales</taxon>
        <taxon>Chromatiaceae</taxon>
        <taxon>Thiorhodovibrio</taxon>
    </lineage>
</organism>
<evidence type="ECO:0000313" key="4">
    <source>
        <dbReference type="Proteomes" id="UP000002964"/>
    </source>
</evidence>